<gene>
    <name evidence="2" type="ORF">URODEC1_LOCUS68816</name>
</gene>
<feature type="transmembrane region" description="Helical" evidence="1">
    <location>
        <begin position="6"/>
        <end position="27"/>
    </location>
</feature>
<proteinExistence type="predicted"/>
<name>A0ABC9BVU6_9POAL</name>
<reference evidence="2" key="1">
    <citation type="submission" date="2024-10" db="EMBL/GenBank/DDBJ databases">
        <authorList>
            <person name="Ryan C."/>
        </authorList>
    </citation>
    <scope>NUCLEOTIDE SEQUENCE [LARGE SCALE GENOMIC DNA]</scope>
</reference>
<keyword evidence="1" id="KW-0812">Transmembrane</keyword>
<keyword evidence="1" id="KW-0472">Membrane</keyword>
<sequence length="128" mass="13331">MRGSGVGLVTILVLVVFGIGGVLVVPAHCRFPQLFKTESTKATTTSTNSTSVDESKIHLIFCVKGFCPTATTRGLGLCFCCQNSPNACYNSFSECQANCPSCNPKCHLQSSAGSSVMGSRSSNANAKG</sequence>
<keyword evidence="1" id="KW-1133">Transmembrane helix</keyword>
<protein>
    <submittedName>
        <fullName evidence="2">Uncharacterized protein</fullName>
    </submittedName>
</protein>
<dbReference type="EMBL" id="OZ075137">
    <property type="protein sequence ID" value="CAL5008090.1"/>
    <property type="molecule type" value="Genomic_DNA"/>
</dbReference>
<organism evidence="2 3">
    <name type="scientific">Urochloa decumbens</name>
    <dbReference type="NCBI Taxonomy" id="240449"/>
    <lineage>
        <taxon>Eukaryota</taxon>
        <taxon>Viridiplantae</taxon>
        <taxon>Streptophyta</taxon>
        <taxon>Embryophyta</taxon>
        <taxon>Tracheophyta</taxon>
        <taxon>Spermatophyta</taxon>
        <taxon>Magnoliopsida</taxon>
        <taxon>Liliopsida</taxon>
        <taxon>Poales</taxon>
        <taxon>Poaceae</taxon>
        <taxon>PACMAD clade</taxon>
        <taxon>Panicoideae</taxon>
        <taxon>Panicodae</taxon>
        <taxon>Paniceae</taxon>
        <taxon>Melinidinae</taxon>
        <taxon>Urochloa</taxon>
    </lineage>
</organism>
<evidence type="ECO:0000256" key="1">
    <source>
        <dbReference type="SAM" id="Phobius"/>
    </source>
</evidence>
<evidence type="ECO:0000313" key="2">
    <source>
        <dbReference type="EMBL" id="CAL5008090.1"/>
    </source>
</evidence>
<keyword evidence="3" id="KW-1185">Reference proteome</keyword>
<accession>A0ABC9BVU6</accession>
<evidence type="ECO:0000313" key="3">
    <source>
        <dbReference type="Proteomes" id="UP001497457"/>
    </source>
</evidence>
<dbReference type="Proteomes" id="UP001497457">
    <property type="component" value="Chromosome 27b"/>
</dbReference>
<dbReference type="AlphaFoldDB" id="A0ABC9BVU6"/>